<dbReference type="Proteomes" id="UP000007129">
    <property type="component" value="Unassembled WGS sequence"/>
</dbReference>
<proteinExistence type="predicted"/>
<gene>
    <name evidence="1" type="ORF">MPH_07903</name>
</gene>
<evidence type="ECO:0000313" key="2">
    <source>
        <dbReference type="Proteomes" id="UP000007129"/>
    </source>
</evidence>
<reference evidence="1 2" key="1">
    <citation type="journal article" date="2012" name="BMC Genomics">
        <title>Tools to kill: Genome of one of the most destructive plant pathogenic fungi Macrophomina phaseolina.</title>
        <authorList>
            <person name="Islam M.S."/>
            <person name="Haque M.S."/>
            <person name="Islam M.M."/>
            <person name="Emdad E.M."/>
            <person name="Halim A."/>
            <person name="Hossen Q.M.M."/>
            <person name="Hossain M.Z."/>
            <person name="Ahmed B."/>
            <person name="Rahim S."/>
            <person name="Rahman M.S."/>
            <person name="Alam M.M."/>
            <person name="Hou S."/>
            <person name="Wan X."/>
            <person name="Saito J.A."/>
            <person name="Alam M."/>
        </authorList>
    </citation>
    <scope>NUCLEOTIDE SEQUENCE [LARGE SCALE GENOMIC DNA]</scope>
    <source>
        <strain evidence="1 2">MS6</strain>
    </source>
</reference>
<evidence type="ECO:0000313" key="1">
    <source>
        <dbReference type="EMBL" id="EKG15003.1"/>
    </source>
</evidence>
<dbReference type="AlphaFoldDB" id="K2RK30"/>
<dbReference type="HOGENOM" id="CLU_1875826_0_0_1"/>
<sequence length="136" mass="15669">MDLLRTASPQIGWKLLRAFSGYSISLSVGKILGSDLHVTGRWDLARVEAGLLEDRRLCILHFSSLIFWVMLFILREIFDRPLPCYMEKHSSGAVCWVYSGLDFLCPVLTYQRKKKSWLGTLLCFRFCSCSIPTPFR</sequence>
<dbReference type="VEuPathDB" id="FungiDB:MPH_07903"/>
<comment type="caution">
    <text evidence="1">The sequence shown here is derived from an EMBL/GenBank/DDBJ whole genome shotgun (WGS) entry which is preliminary data.</text>
</comment>
<organism evidence="1 2">
    <name type="scientific">Macrophomina phaseolina (strain MS6)</name>
    <name type="common">Charcoal rot fungus</name>
    <dbReference type="NCBI Taxonomy" id="1126212"/>
    <lineage>
        <taxon>Eukaryota</taxon>
        <taxon>Fungi</taxon>
        <taxon>Dikarya</taxon>
        <taxon>Ascomycota</taxon>
        <taxon>Pezizomycotina</taxon>
        <taxon>Dothideomycetes</taxon>
        <taxon>Dothideomycetes incertae sedis</taxon>
        <taxon>Botryosphaeriales</taxon>
        <taxon>Botryosphaeriaceae</taxon>
        <taxon>Macrophomina</taxon>
    </lineage>
</organism>
<name>K2RK30_MACPH</name>
<accession>K2RK30</accession>
<dbReference type="EMBL" id="AHHD01000334">
    <property type="protein sequence ID" value="EKG15003.1"/>
    <property type="molecule type" value="Genomic_DNA"/>
</dbReference>
<protein>
    <submittedName>
        <fullName evidence="1">Uncharacterized protein</fullName>
    </submittedName>
</protein>
<dbReference type="InParanoid" id="K2RK30"/>